<dbReference type="Proteomes" id="UP001241110">
    <property type="component" value="Unassembled WGS sequence"/>
</dbReference>
<dbReference type="EMBL" id="JASJOS010000006">
    <property type="protein sequence ID" value="MDJ1481761.1"/>
    <property type="molecule type" value="Genomic_DNA"/>
</dbReference>
<sequence length="61" mass="6361">MPDGALVGLAVSSGTIEGRARMILAIEDANLEDGDILVTTFTDPSWTPLFVSIKGLVTEVG</sequence>
<protein>
    <submittedName>
        <fullName evidence="2">PEP-utilizing enzyme</fullName>
    </submittedName>
</protein>
<evidence type="ECO:0000313" key="3">
    <source>
        <dbReference type="Proteomes" id="UP001241110"/>
    </source>
</evidence>
<gene>
    <name evidence="2" type="ORF">QNI16_14770</name>
</gene>
<dbReference type="Gene3D" id="3.50.30.10">
    <property type="entry name" value="Phosphohistidine domain"/>
    <property type="match status" value="1"/>
</dbReference>
<dbReference type="PANTHER" id="PTHR43615:SF1">
    <property type="entry name" value="PPDK_N DOMAIN-CONTAINING PROTEIN"/>
    <property type="match status" value="1"/>
</dbReference>
<feature type="domain" description="PEP-utilising enzyme mobile" evidence="1">
    <location>
        <begin position="31"/>
        <end position="61"/>
    </location>
</feature>
<dbReference type="InterPro" id="IPR051549">
    <property type="entry name" value="PEP_Utilizing_Enz"/>
</dbReference>
<dbReference type="InterPro" id="IPR036637">
    <property type="entry name" value="Phosphohistidine_dom_sf"/>
</dbReference>
<dbReference type="Pfam" id="PF00391">
    <property type="entry name" value="PEP-utilizers"/>
    <property type="match status" value="1"/>
</dbReference>
<dbReference type="PANTHER" id="PTHR43615">
    <property type="entry name" value="PHOSPHOENOLPYRUVATE SYNTHASE-RELATED"/>
    <property type="match status" value="1"/>
</dbReference>
<organism evidence="2 3">
    <name type="scientific">Xanthocytophaga flava</name>
    <dbReference type="NCBI Taxonomy" id="3048013"/>
    <lineage>
        <taxon>Bacteria</taxon>
        <taxon>Pseudomonadati</taxon>
        <taxon>Bacteroidota</taxon>
        <taxon>Cytophagia</taxon>
        <taxon>Cytophagales</taxon>
        <taxon>Rhodocytophagaceae</taxon>
        <taxon>Xanthocytophaga</taxon>
    </lineage>
</organism>
<dbReference type="SUPFAM" id="SSF52009">
    <property type="entry name" value="Phosphohistidine domain"/>
    <property type="match status" value="1"/>
</dbReference>
<dbReference type="InterPro" id="IPR008279">
    <property type="entry name" value="PEP-util_enz_mobile_dom"/>
</dbReference>
<evidence type="ECO:0000259" key="1">
    <source>
        <dbReference type="Pfam" id="PF00391"/>
    </source>
</evidence>
<dbReference type="GO" id="GO:0016772">
    <property type="term" value="F:transferase activity, transferring phosphorus-containing groups"/>
    <property type="evidence" value="ECO:0007669"/>
    <property type="project" value="InterPro"/>
</dbReference>
<reference evidence="2" key="1">
    <citation type="submission" date="2023-05" db="EMBL/GenBank/DDBJ databases">
        <authorList>
            <person name="Zhang X."/>
        </authorList>
    </citation>
    <scope>NUCLEOTIDE SEQUENCE</scope>
    <source>
        <strain evidence="2">YF14B1</strain>
    </source>
</reference>
<accession>A0AAE3QN69</accession>
<evidence type="ECO:0000313" key="2">
    <source>
        <dbReference type="EMBL" id="MDJ1481761.1"/>
    </source>
</evidence>
<dbReference type="RefSeq" id="WP_313979975.1">
    <property type="nucleotide sequence ID" value="NZ_JASJOS010000006.1"/>
</dbReference>
<proteinExistence type="predicted"/>
<comment type="caution">
    <text evidence="2">The sequence shown here is derived from an EMBL/GenBank/DDBJ whole genome shotgun (WGS) entry which is preliminary data.</text>
</comment>
<dbReference type="AlphaFoldDB" id="A0AAE3QN69"/>
<name>A0AAE3QN69_9BACT</name>